<proteinExistence type="predicted"/>
<evidence type="ECO:0000313" key="2">
    <source>
        <dbReference type="EMBL" id="NMH25097.1"/>
    </source>
</evidence>
<name>A0ABX1QS34_9FLAO</name>
<comment type="caution">
    <text evidence="2">The sequence shown here is derived from an EMBL/GenBank/DDBJ whole genome shotgun (WGS) entry which is preliminary data.</text>
</comment>
<feature type="transmembrane region" description="Helical" evidence="1">
    <location>
        <begin position="12"/>
        <end position="31"/>
    </location>
</feature>
<keyword evidence="1" id="KW-0472">Membrane</keyword>
<sequence>MFQLFKNIENRIQPLQGYLLLLALLNGAIVMNFHKLIYRNPPILAFLIFFLLVTIFNPKKWWATLINCIILIGLQILAFPRIGNHSTILLFISLTVWSLFFLKYFRINLNIKPDFISYSFRIITITIYFYTGFHKLNTDFFNSCVSCVNEINENTISGILNTNFKITDDISRFFQWSTIFIECVLPFGLLHHKTRKYTALLLLFFHFYLAFSFFADFCAAALFLLIGCIIDFKKEVSPKTIYFLKIYLIFIVIAVVGYCLLPFTNIEKIKYRFVQGITFNIGLFLFAFHYFKKTSSKKLQFQKKYILPLASMSFLISIWTLKTYIGLGNAGNLTMFSNLVTEKSMNNHWLIDTKKTKLFDFEEDNVYIISIQNQSIKKYYNGYILPATEFRFLVNYWSRKYSKPIPCTLIYKGKKQHFEDIRKSPFTETKWWYKYLFFRKIQTSSPNKCRW</sequence>
<reference evidence="2 3" key="1">
    <citation type="submission" date="2020-02" db="EMBL/GenBank/DDBJ databases">
        <title>Flavobacterium sp. genome.</title>
        <authorList>
            <person name="Jung H.S."/>
            <person name="Baek J.H."/>
            <person name="Jeon C.O."/>
        </authorList>
    </citation>
    <scope>NUCLEOTIDE SEQUENCE [LARGE SCALE GENOMIC DNA]</scope>
    <source>
        <strain evidence="2 3">SE-s27</strain>
    </source>
</reference>
<evidence type="ECO:0000256" key="1">
    <source>
        <dbReference type="SAM" id="Phobius"/>
    </source>
</evidence>
<keyword evidence="3" id="KW-1185">Reference proteome</keyword>
<feature type="transmembrane region" description="Helical" evidence="1">
    <location>
        <begin position="173"/>
        <end position="190"/>
    </location>
</feature>
<gene>
    <name evidence="2" type="ORF">G6042_07435</name>
</gene>
<accession>A0ABX1QS34</accession>
<feature type="transmembrane region" description="Helical" evidence="1">
    <location>
        <begin position="273"/>
        <end position="291"/>
    </location>
</feature>
<keyword evidence="1" id="KW-0812">Transmembrane</keyword>
<evidence type="ECO:0000313" key="3">
    <source>
        <dbReference type="Proteomes" id="UP000767947"/>
    </source>
</evidence>
<dbReference type="Proteomes" id="UP000767947">
    <property type="component" value="Unassembled WGS sequence"/>
</dbReference>
<feature type="transmembrane region" description="Helical" evidence="1">
    <location>
        <begin position="115"/>
        <end position="133"/>
    </location>
</feature>
<feature type="transmembrane region" description="Helical" evidence="1">
    <location>
        <begin position="306"/>
        <end position="325"/>
    </location>
</feature>
<feature type="transmembrane region" description="Helical" evidence="1">
    <location>
        <begin position="242"/>
        <end position="261"/>
    </location>
</feature>
<dbReference type="RefSeq" id="WP_169523673.1">
    <property type="nucleotide sequence ID" value="NZ_JAAMPT010000205.1"/>
</dbReference>
<organism evidence="2 3">
    <name type="scientific">Flavobacterium solisilvae</name>
    <dbReference type="NCBI Taxonomy" id="1852019"/>
    <lineage>
        <taxon>Bacteria</taxon>
        <taxon>Pseudomonadati</taxon>
        <taxon>Bacteroidota</taxon>
        <taxon>Flavobacteriia</taxon>
        <taxon>Flavobacteriales</taxon>
        <taxon>Flavobacteriaceae</taxon>
        <taxon>Flavobacterium</taxon>
    </lineage>
</organism>
<evidence type="ECO:0008006" key="4">
    <source>
        <dbReference type="Google" id="ProtNLM"/>
    </source>
</evidence>
<keyword evidence="1" id="KW-1133">Transmembrane helix</keyword>
<feature type="transmembrane region" description="Helical" evidence="1">
    <location>
        <begin position="61"/>
        <end position="79"/>
    </location>
</feature>
<feature type="transmembrane region" description="Helical" evidence="1">
    <location>
        <begin position="85"/>
        <end position="103"/>
    </location>
</feature>
<dbReference type="EMBL" id="JAAMPT010000205">
    <property type="protein sequence ID" value="NMH25097.1"/>
    <property type="molecule type" value="Genomic_DNA"/>
</dbReference>
<protein>
    <recommendedName>
        <fullName evidence="4">HTTM domain-containing protein</fullName>
    </recommendedName>
</protein>
<feature type="transmembrane region" description="Helical" evidence="1">
    <location>
        <begin position="197"/>
        <end position="230"/>
    </location>
</feature>
<feature type="transmembrane region" description="Helical" evidence="1">
    <location>
        <begin position="37"/>
        <end position="56"/>
    </location>
</feature>